<evidence type="ECO:0000256" key="1">
    <source>
        <dbReference type="SAM" id="MobiDB-lite"/>
    </source>
</evidence>
<dbReference type="InterPro" id="IPR036869">
    <property type="entry name" value="J_dom_sf"/>
</dbReference>
<reference evidence="3" key="1">
    <citation type="journal article" date="2014" name="Nat. Commun.">
        <title>The emerging biofuel crop Camelina sativa retains a highly undifferentiated hexaploid genome structure.</title>
        <authorList>
            <person name="Kagale S."/>
            <person name="Koh C."/>
            <person name="Nixon J."/>
            <person name="Bollina V."/>
            <person name="Clarke W.E."/>
            <person name="Tuteja R."/>
            <person name="Spillane C."/>
            <person name="Robinson S.J."/>
            <person name="Links M.G."/>
            <person name="Clarke C."/>
            <person name="Higgins E.E."/>
            <person name="Huebert T."/>
            <person name="Sharpe A.G."/>
            <person name="Parkin I.A."/>
        </authorList>
    </citation>
    <scope>NUCLEOTIDE SEQUENCE [LARGE SCALE GENOMIC DNA]</scope>
    <source>
        <strain evidence="3">cv. DH55</strain>
    </source>
</reference>
<organism evidence="3 4">
    <name type="scientific">Camelina sativa</name>
    <name type="common">False flax</name>
    <name type="synonym">Myagrum sativum</name>
    <dbReference type="NCBI Taxonomy" id="90675"/>
    <lineage>
        <taxon>Eukaryota</taxon>
        <taxon>Viridiplantae</taxon>
        <taxon>Streptophyta</taxon>
        <taxon>Embryophyta</taxon>
        <taxon>Tracheophyta</taxon>
        <taxon>Spermatophyta</taxon>
        <taxon>Magnoliopsida</taxon>
        <taxon>eudicotyledons</taxon>
        <taxon>Gunneridae</taxon>
        <taxon>Pentapetalae</taxon>
        <taxon>rosids</taxon>
        <taxon>malvids</taxon>
        <taxon>Brassicales</taxon>
        <taxon>Brassicaceae</taxon>
        <taxon>Camelineae</taxon>
        <taxon>Camelina</taxon>
    </lineage>
</organism>
<dbReference type="Pfam" id="PF23551">
    <property type="entry name" value="Zn_ribbon_20"/>
    <property type="match status" value="1"/>
</dbReference>
<feature type="compositionally biased region" description="Basic and acidic residues" evidence="1">
    <location>
        <begin position="167"/>
        <end position="213"/>
    </location>
</feature>
<dbReference type="InterPro" id="IPR001623">
    <property type="entry name" value="DnaJ_domain"/>
</dbReference>
<feature type="compositionally biased region" description="Low complexity" evidence="1">
    <location>
        <begin position="378"/>
        <end position="404"/>
    </location>
</feature>
<dbReference type="SMART" id="SM00271">
    <property type="entry name" value="DnaJ"/>
    <property type="match status" value="1"/>
</dbReference>
<proteinExistence type="predicted"/>
<dbReference type="RefSeq" id="XP_010449335.1">
    <property type="nucleotide sequence ID" value="XM_010451033.2"/>
</dbReference>
<name>A0ABM0V1A7_CAMSA</name>
<gene>
    <name evidence="4" type="primary">LOC104731610</name>
</gene>
<feature type="region of interest" description="Disordered" evidence="1">
    <location>
        <begin position="128"/>
        <end position="216"/>
    </location>
</feature>
<evidence type="ECO:0000313" key="3">
    <source>
        <dbReference type="Proteomes" id="UP000694864"/>
    </source>
</evidence>
<dbReference type="Gene3D" id="1.10.287.110">
    <property type="entry name" value="DnaJ domain"/>
    <property type="match status" value="1"/>
</dbReference>
<dbReference type="CDD" id="cd06257">
    <property type="entry name" value="DnaJ"/>
    <property type="match status" value="1"/>
</dbReference>
<dbReference type="Pfam" id="PF00226">
    <property type="entry name" value="DnaJ"/>
    <property type="match status" value="1"/>
</dbReference>
<feature type="domain" description="J" evidence="2">
    <location>
        <begin position="69"/>
        <end position="133"/>
    </location>
</feature>
<reference evidence="4" key="2">
    <citation type="submission" date="2025-08" db="UniProtKB">
        <authorList>
            <consortium name="RefSeq"/>
        </authorList>
    </citation>
    <scope>IDENTIFICATION</scope>
    <source>
        <tissue evidence="4">Leaf</tissue>
    </source>
</reference>
<feature type="region of interest" description="Disordered" evidence="1">
    <location>
        <begin position="378"/>
        <end position="406"/>
    </location>
</feature>
<protein>
    <submittedName>
        <fullName evidence="4">Uncharacterized protein LOC104731610 isoform X1</fullName>
    </submittedName>
</protein>
<dbReference type="InterPro" id="IPR056988">
    <property type="entry name" value="Zn_ribbon_pln"/>
</dbReference>
<dbReference type="PROSITE" id="PS50076">
    <property type="entry name" value="DNAJ_2"/>
    <property type="match status" value="1"/>
</dbReference>
<evidence type="ECO:0000313" key="4">
    <source>
        <dbReference type="RefSeq" id="XP_010449335.1"/>
    </source>
</evidence>
<dbReference type="GeneID" id="104731610"/>
<dbReference type="SUPFAM" id="SSF46565">
    <property type="entry name" value="Chaperone J-domain"/>
    <property type="match status" value="1"/>
</dbReference>
<sequence length="471" mass="53009">MESNKEEARRALDIADKKLSKNDYDGAKKIAMKAQELYPRVDGLEQVLKMVDVYLYASNKINGSRAEPDWYGVLGLDPLADDEAVKKRYKKLALLLHPDKNKFNGAEGAFKLVLEAWYLLSDKAKRASYDRKRRRSNQINNHKPEKRHKPNSSYSYESEFKAYGAKPEPERKKPEPEPERKKPEPKPDPKPDPKPEPKTEPKTEPKPEPKSDSSLETTNYGNFWTVCRNNRCKTYWEFKRDCLNKALTCQNCSQWFVATEVIPVAHNGRPVIIMSPCNQPMRKSTFSTSASNNSNGAIRMKRWSDTNPKLDSSSNKKETSIFWTVCNRCKTLCKLLRSNSPNKTLACPYCSENFQATEIIPYIVNGRPVITSSLLPFGKSSSSKNTTSDASSSTSSASSSASAKPNTAYSSEDALKRFFPESREKIAADFAFAAAGGNANVAKSFYKKMTTGNKNSAFETETDDNRKCQVV</sequence>
<keyword evidence="3" id="KW-1185">Reference proteome</keyword>
<evidence type="ECO:0000259" key="2">
    <source>
        <dbReference type="PROSITE" id="PS50076"/>
    </source>
</evidence>
<dbReference type="PANTHER" id="PTHR44137:SF23">
    <property type="entry name" value="CHAPERONE DNAJ-DOMAIN SUPERFAMILY PROTEIN"/>
    <property type="match status" value="1"/>
</dbReference>
<dbReference type="PRINTS" id="PR00625">
    <property type="entry name" value="JDOMAIN"/>
</dbReference>
<dbReference type="PANTHER" id="PTHR44137">
    <property type="entry name" value="BNAC03G44070D PROTEIN"/>
    <property type="match status" value="1"/>
</dbReference>
<accession>A0ABM0V1A7</accession>
<dbReference type="Proteomes" id="UP000694864">
    <property type="component" value="Chromosome 12"/>
</dbReference>